<evidence type="ECO:0000313" key="8">
    <source>
        <dbReference type="Proteomes" id="UP000557872"/>
    </source>
</evidence>
<dbReference type="SUPFAM" id="SSF53383">
    <property type="entry name" value="PLP-dependent transferases"/>
    <property type="match status" value="1"/>
</dbReference>
<name>A0A851GEV3_9BACT</name>
<evidence type="ECO:0000256" key="1">
    <source>
        <dbReference type="ARBA" id="ARBA00001933"/>
    </source>
</evidence>
<evidence type="ECO:0000256" key="4">
    <source>
        <dbReference type="ARBA" id="ARBA00023239"/>
    </source>
</evidence>
<keyword evidence="4" id="KW-0456">Lyase</keyword>
<keyword evidence="8" id="KW-1185">Reference proteome</keyword>
<dbReference type="PANTHER" id="PTHR32325">
    <property type="entry name" value="BETA-ELIMINATING LYASE-LIKE PROTEIN-RELATED"/>
    <property type="match status" value="1"/>
</dbReference>
<dbReference type="Pfam" id="PF01212">
    <property type="entry name" value="Beta_elim_lyase"/>
    <property type="match status" value="1"/>
</dbReference>
<dbReference type="Gene3D" id="3.40.640.10">
    <property type="entry name" value="Type I PLP-dependent aspartate aminotransferase-like (Major domain)"/>
    <property type="match status" value="1"/>
</dbReference>
<dbReference type="Gene3D" id="3.90.1150.10">
    <property type="entry name" value="Aspartate Aminotransferase, domain 1"/>
    <property type="match status" value="1"/>
</dbReference>
<accession>A0A851GEV3</accession>
<evidence type="ECO:0000313" key="7">
    <source>
        <dbReference type="EMBL" id="NWK55422.1"/>
    </source>
</evidence>
<evidence type="ECO:0000256" key="3">
    <source>
        <dbReference type="ARBA" id="ARBA00022898"/>
    </source>
</evidence>
<dbReference type="Proteomes" id="UP000557872">
    <property type="component" value="Unassembled WGS sequence"/>
</dbReference>
<dbReference type="RefSeq" id="WP_178931937.1">
    <property type="nucleotide sequence ID" value="NZ_JACBAZ010000002.1"/>
</dbReference>
<evidence type="ECO:0000256" key="2">
    <source>
        <dbReference type="ARBA" id="ARBA00009721"/>
    </source>
</evidence>
<keyword evidence="3 5" id="KW-0663">Pyridoxal phosphate</keyword>
<dbReference type="InterPro" id="IPR015422">
    <property type="entry name" value="PyrdxlP-dep_Trfase_small"/>
</dbReference>
<dbReference type="InterPro" id="IPR015421">
    <property type="entry name" value="PyrdxlP-dep_Trfase_major"/>
</dbReference>
<dbReference type="InterPro" id="IPR001597">
    <property type="entry name" value="ArAA_b-elim_lyase/Thr_aldolase"/>
</dbReference>
<feature type="modified residue" description="N6-(pyridoxal phosphate)lysine" evidence="5">
    <location>
        <position position="268"/>
    </location>
</feature>
<feature type="domain" description="Aromatic amino acid beta-eliminating lyase/threonine aldolase" evidence="6">
    <location>
        <begin position="57"/>
        <end position="430"/>
    </location>
</feature>
<organism evidence="7 8">
    <name type="scientific">Oceaniferula marina</name>
    <dbReference type="NCBI Taxonomy" id="2748318"/>
    <lineage>
        <taxon>Bacteria</taxon>
        <taxon>Pseudomonadati</taxon>
        <taxon>Verrucomicrobiota</taxon>
        <taxon>Verrucomicrobiia</taxon>
        <taxon>Verrucomicrobiales</taxon>
        <taxon>Verrucomicrobiaceae</taxon>
        <taxon>Oceaniferula</taxon>
    </lineage>
</organism>
<dbReference type="AlphaFoldDB" id="A0A851GEV3"/>
<protein>
    <submittedName>
        <fullName evidence="7">Tryptophanase</fullName>
    </submittedName>
</protein>
<proteinExistence type="inferred from homology"/>
<dbReference type="PIRSF" id="PIRSF001386">
    <property type="entry name" value="Trpase"/>
    <property type="match status" value="1"/>
</dbReference>
<gene>
    <name evidence="7" type="ORF">HW115_07350</name>
</gene>
<dbReference type="GO" id="GO:0016830">
    <property type="term" value="F:carbon-carbon lyase activity"/>
    <property type="evidence" value="ECO:0007669"/>
    <property type="project" value="InterPro"/>
</dbReference>
<comment type="caution">
    <text evidence="7">The sequence shown here is derived from an EMBL/GenBank/DDBJ whole genome shotgun (WGS) entry which is preliminary data.</text>
</comment>
<dbReference type="PANTHER" id="PTHR32325:SF4">
    <property type="entry name" value="TRYPTOPHANASE"/>
    <property type="match status" value="1"/>
</dbReference>
<dbReference type="NCBIfam" id="NF009709">
    <property type="entry name" value="PRK13238.1"/>
    <property type="match status" value="1"/>
</dbReference>
<sequence>MSNSSVQFASGEFVPLEMHKVRVVQKLNLLPVEERVKSIEGAGCNTFLLQNKDVFLDMLTDSGTNAMSDQQVAAMSVADDAYAGSASYEKLYNTIVDILGTEYFLPVHQGRAAEHIISQAFVTKDGVVPMNFHFTTTKAHIEYAGGSIDELFTDEALKIKSNHPFKGNMDIDKLKAKIATVGKENVPYVRMEAGTNLIGGQPFSIANMREVREVCDTNDLLIVLDISLIAENIYFIKTREEEFKDADIKTIIRAMCDLADVIYFSGRKVSCTRGGGIATKSKEHYLRMRDMVPLFEGFLTYGGMSVREIEAMAVGLQEILDMNMISQSPQFIKYLVDDLDAAGIPVVTPAGGLGAHLDAKQFLPHVPQLEYSAGALAVALYIISGIRGMERGTISMDRDADGNDVASEVELLRLAMPRRVFTLSQVKYVADRVKWLYKNRDLVGGLEFYDEPKVLRFFVGRLKPNSDWTEKLVAKFREDFPEGL</sequence>
<dbReference type="InterPro" id="IPR011166">
    <property type="entry name" value="Beta-eliminating_lyase"/>
</dbReference>
<dbReference type="GO" id="GO:0009072">
    <property type="term" value="P:aromatic amino acid metabolic process"/>
    <property type="evidence" value="ECO:0007669"/>
    <property type="project" value="InterPro"/>
</dbReference>
<dbReference type="InterPro" id="IPR015424">
    <property type="entry name" value="PyrdxlP-dep_Trfase"/>
</dbReference>
<comment type="similarity">
    <text evidence="2">Belongs to the beta-eliminating lyase family.</text>
</comment>
<dbReference type="EMBL" id="JACBAZ010000002">
    <property type="protein sequence ID" value="NWK55422.1"/>
    <property type="molecule type" value="Genomic_DNA"/>
</dbReference>
<evidence type="ECO:0000256" key="5">
    <source>
        <dbReference type="PIRSR" id="PIRSR611166-50"/>
    </source>
</evidence>
<comment type="cofactor">
    <cofactor evidence="1 5">
        <name>pyridoxal 5'-phosphate</name>
        <dbReference type="ChEBI" id="CHEBI:597326"/>
    </cofactor>
</comment>
<reference evidence="7 8" key="1">
    <citation type="submission" date="2020-07" db="EMBL/GenBank/DDBJ databases">
        <title>Roseicoccus Jingziensis gen. nov., sp. nov., isolated from coastal seawater.</title>
        <authorList>
            <person name="Feng X."/>
        </authorList>
    </citation>
    <scope>NUCLEOTIDE SEQUENCE [LARGE SCALE GENOMIC DNA]</scope>
    <source>
        <strain evidence="7 8">N1E253</strain>
    </source>
</reference>
<evidence type="ECO:0000259" key="6">
    <source>
        <dbReference type="Pfam" id="PF01212"/>
    </source>
</evidence>